<evidence type="ECO:0000256" key="7">
    <source>
        <dbReference type="ARBA" id="ARBA00022691"/>
    </source>
</evidence>
<evidence type="ECO:0000256" key="2">
    <source>
        <dbReference type="ARBA" id="ARBA00004141"/>
    </source>
</evidence>
<evidence type="ECO:0000256" key="5">
    <source>
        <dbReference type="ARBA" id="ARBA00022603"/>
    </source>
</evidence>
<keyword evidence="13" id="KW-0256">Endoplasmic reticulum</keyword>
<feature type="transmembrane region" description="Helical" evidence="13">
    <location>
        <begin position="36"/>
        <end position="54"/>
    </location>
</feature>
<evidence type="ECO:0000256" key="1">
    <source>
        <dbReference type="ARBA" id="ARBA00001450"/>
    </source>
</evidence>
<feature type="transmembrane region" description="Helical" evidence="13">
    <location>
        <begin position="207"/>
        <end position="230"/>
    </location>
</feature>
<dbReference type="RefSeq" id="XP_065656623.1">
    <property type="nucleotide sequence ID" value="XM_065800551.1"/>
</dbReference>
<keyword evidence="8 13" id="KW-0812">Transmembrane</keyword>
<evidence type="ECO:0000256" key="9">
    <source>
        <dbReference type="ARBA" id="ARBA00022989"/>
    </source>
</evidence>
<evidence type="ECO:0000313" key="15">
    <source>
        <dbReference type="RefSeq" id="XP_065656623.1"/>
    </source>
</evidence>
<dbReference type="PROSITE" id="PS51564">
    <property type="entry name" value="SAM_ICMT"/>
    <property type="match status" value="1"/>
</dbReference>
<feature type="transmembrane region" description="Helical" evidence="13">
    <location>
        <begin position="83"/>
        <end position="101"/>
    </location>
</feature>
<sequence length="285" mass="33049">MLCVEGRMALAAFISFAVLSLYQVRILCADYWSYEYCLLVFITAVSCTFALPYSEIVKRAGFLGTVFGGALVLIYFTVFPWKLLCVFFVALSFFHFSEYLLTAIYNEHTLNLSSFLINHSVEYQLAVVLSVSEFVVETLLLPSLKHFFLINFVGFILVLGGELLRKVSMVTAKSNFTHIVQDEKKESHTLITSGVYAWSRHPSYVGWFYWSIGTQIMLCNPICTVLYFYASWKFFYDRIRDEEFYLFKFFGKDYIDYVEKVPTRIPFANGLYDELKPFMAKSKET</sequence>
<evidence type="ECO:0000256" key="6">
    <source>
        <dbReference type="ARBA" id="ARBA00022679"/>
    </source>
</evidence>
<feature type="transmembrane region" description="Helical" evidence="13">
    <location>
        <begin position="60"/>
        <end position="78"/>
    </location>
</feature>
<feature type="transmembrane region" description="Helical" evidence="13">
    <location>
        <begin position="6"/>
        <end position="24"/>
    </location>
</feature>
<evidence type="ECO:0000313" key="14">
    <source>
        <dbReference type="Proteomes" id="UP001652625"/>
    </source>
</evidence>
<evidence type="ECO:0000256" key="4">
    <source>
        <dbReference type="ARBA" id="ARBA00012151"/>
    </source>
</evidence>
<name>A0ABM4C4X1_HYDVU</name>
<evidence type="ECO:0000256" key="11">
    <source>
        <dbReference type="ARBA" id="ARBA00023572"/>
    </source>
</evidence>
<evidence type="ECO:0000256" key="3">
    <source>
        <dbReference type="ARBA" id="ARBA00009140"/>
    </source>
</evidence>
<dbReference type="Gene3D" id="1.20.120.1630">
    <property type="match status" value="1"/>
</dbReference>
<dbReference type="PANTHER" id="PTHR12714">
    <property type="entry name" value="PROTEIN-S ISOPRENYLCYSTEINE O-METHYLTRANSFERASE"/>
    <property type="match status" value="1"/>
</dbReference>
<comment type="catalytic activity">
    <reaction evidence="1 13">
        <text>[protein]-C-terminal S-[(2E,6E)-farnesyl]-L-cysteine + S-adenosyl-L-methionine = [protein]-C-terminal S-[(2E,6E)-farnesyl]-L-cysteine methyl ester + S-adenosyl-L-homocysteine</text>
        <dbReference type="Rhea" id="RHEA:21672"/>
        <dbReference type="Rhea" id="RHEA-COMP:12125"/>
        <dbReference type="Rhea" id="RHEA-COMP:12126"/>
        <dbReference type="ChEBI" id="CHEBI:57856"/>
        <dbReference type="ChEBI" id="CHEBI:59789"/>
        <dbReference type="ChEBI" id="CHEBI:90510"/>
        <dbReference type="ChEBI" id="CHEBI:90511"/>
        <dbReference type="EC" id="2.1.1.100"/>
    </reaction>
</comment>
<evidence type="ECO:0000256" key="13">
    <source>
        <dbReference type="RuleBase" id="RU362022"/>
    </source>
</evidence>
<evidence type="ECO:0000256" key="12">
    <source>
        <dbReference type="ARBA" id="ARBA00023656"/>
    </source>
</evidence>
<dbReference type="PANTHER" id="PTHR12714:SF9">
    <property type="entry name" value="PROTEIN-S-ISOPRENYLCYSTEINE O-METHYLTRANSFERASE"/>
    <property type="match status" value="1"/>
</dbReference>
<dbReference type="InterPro" id="IPR007269">
    <property type="entry name" value="ICMT_MeTrfase"/>
</dbReference>
<protein>
    <recommendedName>
        <fullName evidence="12 13">Protein-S-isoprenylcysteine O-methyltransferase</fullName>
        <ecNumber evidence="4 13">2.1.1.100</ecNumber>
    </recommendedName>
</protein>
<dbReference type="Proteomes" id="UP001652625">
    <property type="component" value="Chromosome 06"/>
</dbReference>
<comment type="subcellular location">
    <subcellularLocation>
        <location evidence="13">Endoplasmic reticulum membrane</location>
        <topology evidence="13">Multi-pass membrane protein</topology>
    </subcellularLocation>
    <subcellularLocation>
        <location evidence="2">Membrane</location>
        <topology evidence="2">Multi-pass membrane protein</topology>
    </subcellularLocation>
</comment>
<feature type="transmembrane region" description="Helical" evidence="13">
    <location>
        <begin position="147"/>
        <end position="164"/>
    </location>
</feature>
<keyword evidence="5 13" id="KW-0489">Methyltransferase</keyword>
<evidence type="ECO:0000256" key="10">
    <source>
        <dbReference type="ARBA" id="ARBA00023136"/>
    </source>
</evidence>
<evidence type="ECO:0000256" key="8">
    <source>
        <dbReference type="ARBA" id="ARBA00022692"/>
    </source>
</evidence>
<reference evidence="15" key="1">
    <citation type="submission" date="2025-08" db="UniProtKB">
        <authorList>
            <consortium name="RefSeq"/>
        </authorList>
    </citation>
    <scope>IDENTIFICATION</scope>
</reference>
<accession>A0ABM4C4X1</accession>
<dbReference type="EC" id="2.1.1.100" evidence="4 13"/>
<keyword evidence="9 13" id="KW-1133">Transmembrane helix</keyword>
<dbReference type="InterPro" id="IPR025770">
    <property type="entry name" value="PPMT_MeTrfase"/>
</dbReference>
<keyword evidence="14" id="KW-1185">Reference proteome</keyword>
<dbReference type="GeneID" id="100212062"/>
<comment type="similarity">
    <text evidence="3 13">Belongs to the class VI-like SAM-binding methyltransferase superfamily. Isoprenylcysteine carboxyl methyltransferase family.</text>
</comment>
<comment type="function">
    <text evidence="11">Catalyzes the post-translational methylation of isoprenylated C-terminal cysteine residues.</text>
</comment>
<keyword evidence="6" id="KW-0808">Transferase</keyword>
<organism evidence="14 15">
    <name type="scientific">Hydra vulgaris</name>
    <name type="common">Hydra</name>
    <name type="synonym">Hydra attenuata</name>
    <dbReference type="NCBI Taxonomy" id="6087"/>
    <lineage>
        <taxon>Eukaryota</taxon>
        <taxon>Metazoa</taxon>
        <taxon>Cnidaria</taxon>
        <taxon>Hydrozoa</taxon>
        <taxon>Hydroidolina</taxon>
        <taxon>Anthoathecata</taxon>
        <taxon>Aplanulata</taxon>
        <taxon>Hydridae</taxon>
        <taxon>Hydra</taxon>
    </lineage>
</organism>
<gene>
    <name evidence="15" type="primary">LOC100212062</name>
</gene>
<proteinExistence type="inferred from homology"/>
<dbReference type="Pfam" id="PF04140">
    <property type="entry name" value="ICMT"/>
    <property type="match status" value="1"/>
</dbReference>
<keyword evidence="7 13" id="KW-0949">S-adenosyl-L-methionine</keyword>
<keyword evidence="10 13" id="KW-0472">Membrane</keyword>